<reference evidence="7" key="1">
    <citation type="journal article" date="2021" name="PeerJ">
        <title>Extensive microbial diversity within the chicken gut microbiome revealed by metagenomics and culture.</title>
        <authorList>
            <person name="Gilroy R."/>
            <person name="Ravi A."/>
            <person name="Getino M."/>
            <person name="Pursley I."/>
            <person name="Horton D.L."/>
            <person name="Alikhan N.F."/>
            <person name="Baker D."/>
            <person name="Gharbi K."/>
            <person name="Hall N."/>
            <person name="Watson M."/>
            <person name="Adriaenssens E.M."/>
            <person name="Foster-Nyarko E."/>
            <person name="Jarju S."/>
            <person name="Secka A."/>
            <person name="Antonio M."/>
            <person name="Oren A."/>
            <person name="Chaudhuri R.R."/>
            <person name="La Ragione R."/>
            <person name="Hildebrand F."/>
            <person name="Pallen M.J."/>
        </authorList>
    </citation>
    <scope>NUCLEOTIDE SEQUENCE</scope>
    <source>
        <strain evidence="7">ChiBcec16_6824</strain>
    </source>
</reference>
<feature type="transmembrane region" description="Helical" evidence="6">
    <location>
        <begin position="107"/>
        <end position="125"/>
    </location>
</feature>
<dbReference type="PANTHER" id="PTHR43701:SF2">
    <property type="entry name" value="MEMBRANE TRANSPORTER PROTEIN YJNA-RELATED"/>
    <property type="match status" value="1"/>
</dbReference>
<evidence type="ECO:0000313" key="7">
    <source>
        <dbReference type="EMBL" id="HIY20855.1"/>
    </source>
</evidence>
<organism evidence="7 8">
    <name type="scientific">Candidatus Flavonifractor merdigallinarum</name>
    <dbReference type="NCBI Taxonomy" id="2838589"/>
    <lineage>
        <taxon>Bacteria</taxon>
        <taxon>Bacillati</taxon>
        <taxon>Bacillota</taxon>
        <taxon>Clostridia</taxon>
        <taxon>Eubacteriales</taxon>
        <taxon>Oscillospiraceae</taxon>
        <taxon>Flavonifractor</taxon>
    </lineage>
</organism>
<accession>A0A9D2BYW7</accession>
<dbReference type="InterPro" id="IPR002781">
    <property type="entry name" value="TM_pro_TauE-like"/>
</dbReference>
<dbReference type="GO" id="GO:0005886">
    <property type="term" value="C:plasma membrane"/>
    <property type="evidence" value="ECO:0007669"/>
    <property type="project" value="UniProtKB-SubCell"/>
</dbReference>
<comment type="caution">
    <text evidence="7">The sequence shown here is derived from an EMBL/GenBank/DDBJ whole genome shotgun (WGS) entry which is preliminary data.</text>
</comment>
<protein>
    <recommendedName>
        <fullName evidence="6">Probable membrane transporter protein</fullName>
    </recommendedName>
</protein>
<dbReference type="PANTHER" id="PTHR43701">
    <property type="entry name" value="MEMBRANE TRANSPORTER PROTEIN MJ0441-RELATED"/>
    <property type="match status" value="1"/>
</dbReference>
<proteinExistence type="inferred from homology"/>
<name>A0A9D2BYW7_9FIRM</name>
<keyword evidence="5 6" id="KW-0472">Membrane</keyword>
<keyword evidence="3 6" id="KW-0812">Transmembrane</keyword>
<dbReference type="Proteomes" id="UP000823868">
    <property type="component" value="Unassembled WGS sequence"/>
</dbReference>
<feature type="transmembrane region" description="Helical" evidence="6">
    <location>
        <begin position="79"/>
        <end position="100"/>
    </location>
</feature>
<keyword evidence="6" id="KW-1003">Cell membrane</keyword>
<evidence type="ECO:0000256" key="5">
    <source>
        <dbReference type="ARBA" id="ARBA00023136"/>
    </source>
</evidence>
<sequence length="126" mass="13069">MEGCFMSGKTGWIRPALAGAAAGLVNGLFGGGGGMVLVPLLSGWCALEERKAFATSVAIILPLCVLSALLYALRGALDVVQALPYLVGGLLGGFWGGKLFRGVNLVWLRRGFGLLLLYGGFRALLG</sequence>
<dbReference type="EMBL" id="DXDX01000057">
    <property type="protein sequence ID" value="HIY20855.1"/>
    <property type="molecule type" value="Genomic_DNA"/>
</dbReference>
<comment type="similarity">
    <text evidence="2 6">Belongs to the 4-toluene sulfonate uptake permease (TSUP) (TC 2.A.102) family.</text>
</comment>
<comment type="subcellular location">
    <subcellularLocation>
        <location evidence="6">Cell membrane</location>
        <topology evidence="6">Multi-pass membrane protein</topology>
    </subcellularLocation>
    <subcellularLocation>
        <location evidence="1">Membrane</location>
        <topology evidence="1">Multi-pass membrane protein</topology>
    </subcellularLocation>
</comment>
<evidence type="ECO:0000256" key="2">
    <source>
        <dbReference type="ARBA" id="ARBA00009142"/>
    </source>
</evidence>
<evidence type="ECO:0000256" key="6">
    <source>
        <dbReference type="RuleBase" id="RU363041"/>
    </source>
</evidence>
<feature type="transmembrane region" description="Helical" evidence="6">
    <location>
        <begin position="16"/>
        <end position="41"/>
    </location>
</feature>
<dbReference type="InterPro" id="IPR051598">
    <property type="entry name" value="TSUP/Inactive_protease-like"/>
</dbReference>
<evidence type="ECO:0000256" key="3">
    <source>
        <dbReference type="ARBA" id="ARBA00022692"/>
    </source>
</evidence>
<evidence type="ECO:0000256" key="4">
    <source>
        <dbReference type="ARBA" id="ARBA00022989"/>
    </source>
</evidence>
<evidence type="ECO:0000256" key="1">
    <source>
        <dbReference type="ARBA" id="ARBA00004141"/>
    </source>
</evidence>
<gene>
    <name evidence="7" type="ORF">H9841_03005</name>
</gene>
<dbReference type="Pfam" id="PF01925">
    <property type="entry name" value="TauE"/>
    <property type="match status" value="1"/>
</dbReference>
<feature type="transmembrane region" description="Helical" evidence="6">
    <location>
        <begin position="53"/>
        <end position="73"/>
    </location>
</feature>
<dbReference type="AlphaFoldDB" id="A0A9D2BYW7"/>
<evidence type="ECO:0000313" key="8">
    <source>
        <dbReference type="Proteomes" id="UP000823868"/>
    </source>
</evidence>
<keyword evidence="4 6" id="KW-1133">Transmembrane helix</keyword>
<reference evidence="7" key="2">
    <citation type="submission" date="2021-04" db="EMBL/GenBank/DDBJ databases">
        <authorList>
            <person name="Gilroy R."/>
        </authorList>
    </citation>
    <scope>NUCLEOTIDE SEQUENCE</scope>
    <source>
        <strain evidence="7">ChiBcec16_6824</strain>
    </source>
</reference>